<organism evidence="1 2">
    <name type="scientific">Cylindrobasidium torrendii FP15055 ss-10</name>
    <dbReference type="NCBI Taxonomy" id="1314674"/>
    <lineage>
        <taxon>Eukaryota</taxon>
        <taxon>Fungi</taxon>
        <taxon>Dikarya</taxon>
        <taxon>Basidiomycota</taxon>
        <taxon>Agaricomycotina</taxon>
        <taxon>Agaricomycetes</taxon>
        <taxon>Agaricomycetidae</taxon>
        <taxon>Agaricales</taxon>
        <taxon>Marasmiineae</taxon>
        <taxon>Physalacriaceae</taxon>
        <taxon>Cylindrobasidium</taxon>
    </lineage>
</organism>
<accession>A0A0D7B0G6</accession>
<keyword evidence="2" id="KW-1185">Reference proteome</keyword>
<sequence length="513" mass="57098">MSSLRHLLTAPDASSCLTFSSMASAQSFASSTHSTFIPTRVLARIISYASEDVSGKSLQALSIAGRPLLAHTRHRLFRRLSLRCDTMKKLIDVAPSASITLGDPLLFTQTLEYRGNCSCGQCIMRIGTWCLPRMKKLKSLLVDTSFLHTADSVLGAFLDGIGHSTITCLTLRDCVFRALSQYGRVLALVPRLGLEVLRLQRNMVEDVQVKDKLYDMETFDVGNKRAKATFCGVVHVPRRSTFKVSASYLSLSLEHTSDFLLLDFLLCDTVVLPNVGVLVVEYRDAQDMHAKTVSKIQDLVSKCGPTLQKVKLVGATPGNVEEDEPVHPRPPRAPLRKAVTRVFSSKSRLRHRRAPSLLVSRFCDIRILDVSQIPELHVIIKVFDEHDAASRRVVAVRPDPTHIAWVTDILYYLAHTARSNCRLQKLILHVELKDRMCPTAFYAIRSGRECSCAPPEDVPIHKRWDVLGDAIHVAGSTLRALGGGLEVEMTVGPAHFGEAMEVYVKRCLRVRNH</sequence>
<dbReference type="EMBL" id="KN880728">
    <property type="protein sequence ID" value="KIY63016.1"/>
    <property type="molecule type" value="Genomic_DNA"/>
</dbReference>
<evidence type="ECO:0000313" key="1">
    <source>
        <dbReference type="EMBL" id="KIY63016.1"/>
    </source>
</evidence>
<evidence type="ECO:0000313" key="2">
    <source>
        <dbReference type="Proteomes" id="UP000054007"/>
    </source>
</evidence>
<protein>
    <submittedName>
        <fullName evidence="1">Uncharacterized protein</fullName>
    </submittedName>
</protein>
<proteinExistence type="predicted"/>
<gene>
    <name evidence="1" type="ORF">CYLTODRAFT_494241</name>
</gene>
<dbReference type="AlphaFoldDB" id="A0A0D7B0G6"/>
<name>A0A0D7B0G6_9AGAR</name>
<dbReference type="Proteomes" id="UP000054007">
    <property type="component" value="Unassembled WGS sequence"/>
</dbReference>
<reference evidence="1 2" key="1">
    <citation type="journal article" date="2015" name="Fungal Genet. Biol.">
        <title>Evolution of novel wood decay mechanisms in Agaricales revealed by the genome sequences of Fistulina hepatica and Cylindrobasidium torrendii.</title>
        <authorList>
            <person name="Floudas D."/>
            <person name="Held B.W."/>
            <person name="Riley R."/>
            <person name="Nagy L.G."/>
            <person name="Koehler G."/>
            <person name="Ransdell A.S."/>
            <person name="Younus H."/>
            <person name="Chow J."/>
            <person name="Chiniquy J."/>
            <person name="Lipzen A."/>
            <person name="Tritt A."/>
            <person name="Sun H."/>
            <person name="Haridas S."/>
            <person name="LaButti K."/>
            <person name="Ohm R.A."/>
            <person name="Kues U."/>
            <person name="Blanchette R.A."/>
            <person name="Grigoriev I.V."/>
            <person name="Minto R.E."/>
            <person name="Hibbett D.S."/>
        </authorList>
    </citation>
    <scope>NUCLEOTIDE SEQUENCE [LARGE SCALE GENOMIC DNA]</scope>
    <source>
        <strain evidence="1 2">FP15055 ss-10</strain>
    </source>
</reference>